<comment type="subcellular location">
    <subcellularLocation>
        <location evidence="7">Cytoplasm</location>
    </subcellularLocation>
</comment>
<dbReference type="PANTHER" id="PTHR23135">
    <property type="entry name" value="MUR LIGASE FAMILY MEMBER"/>
    <property type="match status" value="1"/>
</dbReference>
<dbReference type="GO" id="GO:0016881">
    <property type="term" value="F:acid-amino acid ligase activity"/>
    <property type="evidence" value="ECO:0007669"/>
    <property type="project" value="InterPro"/>
</dbReference>
<evidence type="ECO:0000256" key="5">
    <source>
        <dbReference type="ARBA" id="ARBA00023306"/>
    </source>
</evidence>
<evidence type="ECO:0000313" key="12">
    <source>
        <dbReference type="Proteomes" id="UP000051027"/>
    </source>
</evidence>
<keyword evidence="6 7" id="KW-0961">Cell wall biogenesis/degradation</keyword>
<dbReference type="STRING" id="1655612.ABS10_03695"/>
<accession>A0A0R2UGB4</accession>
<evidence type="ECO:0000256" key="4">
    <source>
        <dbReference type="ARBA" id="ARBA00022984"/>
    </source>
</evidence>
<evidence type="ECO:0000259" key="10">
    <source>
        <dbReference type="Pfam" id="PF08245"/>
    </source>
</evidence>
<dbReference type="Gene3D" id="3.40.1190.10">
    <property type="entry name" value="Mur-like, catalytic domain"/>
    <property type="match status" value="1"/>
</dbReference>
<evidence type="ECO:0000259" key="9">
    <source>
        <dbReference type="Pfam" id="PF02875"/>
    </source>
</evidence>
<dbReference type="InterPro" id="IPR000713">
    <property type="entry name" value="Mur_ligase_N"/>
</dbReference>
<evidence type="ECO:0000256" key="2">
    <source>
        <dbReference type="ARBA" id="ARBA00022618"/>
    </source>
</evidence>
<dbReference type="InterPro" id="IPR035911">
    <property type="entry name" value="MurE/MurF_N"/>
</dbReference>
<gene>
    <name evidence="11" type="ORF">ABS10_03695</name>
</gene>
<dbReference type="NCBIfam" id="TIGR01085">
    <property type="entry name" value="murE"/>
    <property type="match status" value="1"/>
</dbReference>
<dbReference type="GO" id="GO:0051301">
    <property type="term" value="P:cell division"/>
    <property type="evidence" value="ECO:0007669"/>
    <property type="project" value="UniProtKB-KW"/>
</dbReference>
<comment type="pathway">
    <text evidence="7">Cell wall biogenesis; peptidoglycan biosynthesis.</text>
</comment>
<dbReference type="GO" id="GO:0008360">
    <property type="term" value="P:regulation of cell shape"/>
    <property type="evidence" value="ECO:0007669"/>
    <property type="project" value="UniProtKB-KW"/>
</dbReference>
<dbReference type="UniPathway" id="UPA00219"/>
<dbReference type="SUPFAM" id="SSF53623">
    <property type="entry name" value="MurD-like peptide ligases, catalytic domain"/>
    <property type="match status" value="1"/>
</dbReference>
<dbReference type="Pfam" id="PF01225">
    <property type="entry name" value="Mur_ligase"/>
    <property type="match status" value="1"/>
</dbReference>
<dbReference type="InterPro" id="IPR005761">
    <property type="entry name" value="UDP-N-AcMur-Glu-dNH2Pim_ligase"/>
</dbReference>
<dbReference type="PANTHER" id="PTHR23135:SF4">
    <property type="entry name" value="UDP-N-ACETYLMURAMOYL-L-ALANYL-D-GLUTAMATE--2,6-DIAMINOPIMELATE LIGASE MURE HOMOLOG, CHLOROPLASTIC"/>
    <property type="match status" value="1"/>
</dbReference>
<dbReference type="GO" id="GO:0009252">
    <property type="term" value="P:peptidoglycan biosynthetic process"/>
    <property type="evidence" value="ECO:0007669"/>
    <property type="project" value="UniProtKB-UniPathway"/>
</dbReference>
<dbReference type="InterPro" id="IPR036565">
    <property type="entry name" value="Mur-like_cat_sf"/>
</dbReference>
<keyword evidence="4 7" id="KW-0573">Peptidoglycan synthesis</keyword>
<evidence type="ECO:0000256" key="1">
    <source>
        <dbReference type="ARBA" id="ARBA00005898"/>
    </source>
</evidence>
<evidence type="ECO:0000256" key="3">
    <source>
        <dbReference type="ARBA" id="ARBA00022960"/>
    </source>
</evidence>
<feature type="domain" description="Mur ligase N-terminal catalytic" evidence="8">
    <location>
        <begin position="21"/>
        <end position="71"/>
    </location>
</feature>
<feature type="domain" description="Mur ligase central" evidence="10">
    <location>
        <begin position="106"/>
        <end position="308"/>
    </location>
</feature>
<sequence>MNSFSSIASFFQIDTQVDLAISGITDDSRSVQGNFLFVARPGVNCHGLTFVEDAIKNGATCILSDKPPPLSIKIPYIHVTNLERVLIKFLFKFYNLDENNFLFHGITGTNGKTSTAFIAHQIMHKLGRPSCYIGTLGAFVNTNFFPTKGNSTPGIFELFQLLADHKFNELTYIFLELSSHALEQNRLSSLPFTQTMLLNIYSDHLDYHLTHEEYVQAKLAILDLPSKYPPIIHTDSAVVQSSLWAIEHKHQVFFLSSQDAARPYFYKKIFKHPETSNIVFQFPSFRSTKNLSLFPEFNLDNFACAIGLLSNSCSGSELEALDYTDLELPPGRSEHFICSQGHVFIDYAHDPEAMKNILSSLAASYDELVLIFGCGGDRDKLKRPQMMRVAEEFAHEIIFTSDNNRSESFEMIAADAVGTRQFKNLSIVKSRPDAINQGLRSLNSKNILVILGKGHEIFMEEGGKFIPFNDREYILGNKNT</sequence>
<dbReference type="InterPro" id="IPR004101">
    <property type="entry name" value="Mur_ligase_C"/>
</dbReference>
<dbReference type="GO" id="GO:0071555">
    <property type="term" value="P:cell wall organization"/>
    <property type="evidence" value="ECO:0007669"/>
    <property type="project" value="UniProtKB-KW"/>
</dbReference>
<dbReference type="Gene3D" id="3.40.1390.10">
    <property type="entry name" value="MurE/MurF, N-terminal domain"/>
    <property type="match status" value="1"/>
</dbReference>
<evidence type="ECO:0000256" key="6">
    <source>
        <dbReference type="ARBA" id="ARBA00023316"/>
    </source>
</evidence>
<proteinExistence type="inferred from homology"/>
<dbReference type="Pfam" id="PF08245">
    <property type="entry name" value="Mur_ligase_M"/>
    <property type="match status" value="1"/>
</dbReference>
<dbReference type="EMBL" id="LICS01000001">
    <property type="protein sequence ID" value="KRO96459.1"/>
    <property type="molecule type" value="Genomic_DNA"/>
</dbReference>
<dbReference type="Pfam" id="PF02875">
    <property type="entry name" value="Mur_ligase_C"/>
    <property type="match status" value="1"/>
</dbReference>
<dbReference type="Proteomes" id="UP000051027">
    <property type="component" value="Unassembled WGS sequence"/>
</dbReference>
<evidence type="ECO:0008006" key="13">
    <source>
        <dbReference type="Google" id="ProtNLM"/>
    </source>
</evidence>
<organism evidence="11 12">
    <name type="scientific">SAR86 cluster bacterium BACL1 MAG-120820-bin45</name>
    <dbReference type="NCBI Taxonomy" id="1655612"/>
    <lineage>
        <taxon>Bacteria</taxon>
        <taxon>Pseudomonadati</taxon>
        <taxon>Pseudomonadota</taxon>
        <taxon>Gammaproteobacteria</taxon>
        <taxon>SAR86 cluster</taxon>
    </lineage>
</organism>
<keyword evidence="3 7" id="KW-0133">Cell shape</keyword>
<name>A0A0R2UGB4_9GAMM</name>
<dbReference type="GO" id="GO:0005524">
    <property type="term" value="F:ATP binding"/>
    <property type="evidence" value="ECO:0007669"/>
    <property type="project" value="InterPro"/>
</dbReference>
<feature type="domain" description="Mur ligase C-terminal" evidence="9">
    <location>
        <begin position="332"/>
        <end position="454"/>
    </location>
</feature>
<dbReference type="AlphaFoldDB" id="A0A0R2UGB4"/>
<comment type="caution">
    <text evidence="11">The sequence shown here is derived from an EMBL/GenBank/DDBJ whole genome shotgun (WGS) entry which is preliminary data.</text>
</comment>
<dbReference type="InterPro" id="IPR013221">
    <property type="entry name" value="Mur_ligase_cen"/>
</dbReference>
<keyword evidence="2 7" id="KW-0132">Cell division</keyword>
<evidence type="ECO:0000256" key="7">
    <source>
        <dbReference type="RuleBase" id="RU004135"/>
    </source>
</evidence>
<dbReference type="InterPro" id="IPR036615">
    <property type="entry name" value="Mur_ligase_C_dom_sf"/>
</dbReference>
<dbReference type="Gene3D" id="3.90.190.20">
    <property type="entry name" value="Mur ligase, C-terminal domain"/>
    <property type="match status" value="1"/>
</dbReference>
<keyword evidence="5 7" id="KW-0131">Cell cycle</keyword>
<dbReference type="GO" id="GO:0005737">
    <property type="term" value="C:cytoplasm"/>
    <property type="evidence" value="ECO:0007669"/>
    <property type="project" value="UniProtKB-SubCell"/>
</dbReference>
<reference evidence="11 12" key="1">
    <citation type="submission" date="2015-10" db="EMBL/GenBank/DDBJ databases">
        <title>Metagenome-Assembled Genomes uncover a global brackish microbiome.</title>
        <authorList>
            <person name="Hugerth L.W."/>
            <person name="Larsson J."/>
            <person name="Alneberg J."/>
            <person name="Lindh M.V."/>
            <person name="Legrand C."/>
            <person name="Pinhassi J."/>
            <person name="Andersson A.F."/>
        </authorList>
    </citation>
    <scope>NUCLEOTIDE SEQUENCE [LARGE SCALE GENOMIC DNA]</scope>
    <source>
        <strain evidence="11">BACL1 MAG-120820-bin45</strain>
    </source>
</reference>
<dbReference type="SUPFAM" id="SSF53244">
    <property type="entry name" value="MurD-like peptide ligases, peptide-binding domain"/>
    <property type="match status" value="1"/>
</dbReference>
<dbReference type="SUPFAM" id="SSF63418">
    <property type="entry name" value="MurE/MurF N-terminal domain"/>
    <property type="match status" value="1"/>
</dbReference>
<comment type="similarity">
    <text evidence="1">Belongs to the MurCDEF family. MurE subfamily.</text>
</comment>
<evidence type="ECO:0000313" key="11">
    <source>
        <dbReference type="EMBL" id="KRO96459.1"/>
    </source>
</evidence>
<protein>
    <recommendedName>
        <fullName evidence="13">UDP-N-acetylmuramoylalanyl-D-glutamate--2, 6-diaminopimelate ligase</fullName>
    </recommendedName>
</protein>
<evidence type="ECO:0000259" key="8">
    <source>
        <dbReference type="Pfam" id="PF01225"/>
    </source>
</evidence>